<keyword evidence="7" id="KW-1185">Reference proteome</keyword>
<dbReference type="Gene3D" id="2.60.120.680">
    <property type="entry name" value="GOLD domain"/>
    <property type="match status" value="1"/>
</dbReference>
<keyword evidence="1" id="KW-0007">Acetylation</keyword>
<gene>
    <name evidence="6" type="ORF">AAG570_010895</name>
</gene>
<feature type="domain" description="GOLD" evidence="4">
    <location>
        <begin position="302"/>
        <end position="468"/>
    </location>
</feature>
<evidence type="ECO:0000259" key="4">
    <source>
        <dbReference type="PROSITE" id="PS50866"/>
    </source>
</evidence>
<dbReference type="Pfam" id="PF00887">
    <property type="entry name" value="ACBP"/>
    <property type="match status" value="1"/>
</dbReference>
<feature type="coiled-coil region" evidence="2">
    <location>
        <begin position="148"/>
        <end position="201"/>
    </location>
</feature>
<sequence length="470" mass="54731">MASANELCVSGLDSQFDRLSVVSDESSQKCYLEQETSKYDEDFIRKWGFPLRDLYRLALRFYKDKEGKAVNFSYKDKLKLVGLTKQVSVGPFNSVNAPPLGVLDVIGRDRRVAWQALGDMTVEDAMTNFVELLDSKCQLFRPFVEAHKADLENRKRIQQEEEDRRKEEEARIRAEEEIRTKEEAERAKQELQKKQIQEALNQQTYAQFRAYAEQQYPGNLPQQEVLLRQLQEQHYYQYMDQLMQNIRPDVNHESKNSGMANGDIHLSSDYHLPDDSDEEDSLPSGPSTQMIPMASMWTRKDVKEFKELIKKEGGNAVIRVGHGETVTVRVPTNEEGNCLFWEFATDYYDIGFGVYFEWSKSPTNQVSVHVSESEEEDDDDDEDYNIGDDDDEYGTMRKYRGDVERGGSLLRNDRPPLSIIVPVYRRECQDEVYAGSHAYPGRQGVYLLKFDNSYSLWRSKTLYYRVYYTR</sequence>
<comment type="caution">
    <text evidence="6">The sequence shown here is derived from an EMBL/GenBank/DDBJ whole genome shotgun (WGS) entry which is preliminary data.</text>
</comment>
<dbReference type="PANTHER" id="PTHR22973:SF12">
    <property type="entry name" value="LD35087P"/>
    <property type="match status" value="1"/>
</dbReference>
<dbReference type="Pfam" id="PF13897">
    <property type="entry name" value="GOLD_2"/>
    <property type="match status" value="1"/>
</dbReference>
<organism evidence="6 7">
    <name type="scientific">Ranatra chinensis</name>
    <dbReference type="NCBI Taxonomy" id="642074"/>
    <lineage>
        <taxon>Eukaryota</taxon>
        <taxon>Metazoa</taxon>
        <taxon>Ecdysozoa</taxon>
        <taxon>Arthropoda</taxon>
        <taxon>Hexapoda</taxon>
        <taxon>Insecta</taxon>
        <taxon>Pterygota</taxon>
        <taxon>Neoptera</taxon>
        <taxon>Paraneoptera</taxon>
        <taxon>Hemiptera</taxon>
        <taxon>Heteroptera</taxon>
        <taxon>Panheteroptera</taxon>
        <taxon>Nepomorpha</taxon>
        <taxon>Nepidae</taxon>
        <taxon>Ranatrinae</taxon>
        <taxon>Ranatra</taxon>
    </lineage>
</organism>
<dbReference type="Proteomes" id="UP001558652">
    <property type="component" value="Unassembled WGS sequence"/>
</dbReference>
<evidence type="ECO:0000256" key="3">
    <source>
        <dbReference type="SAM" id="MobiDB-lite"/>
    </source>
</evidence>
<dbReference type="InterPro" id="IPR014352">
    <property type="entry name" value="FERM/acyl-CoA-bd_prot_sf"/>
</dbReference>
<dbReference type="Gene3D" id="1.20.80.10">
    <property type="match status" value="1"/>
</dbReference>
<dbReference type="PROSITE" id="PS50866">
    <property type="entry name" value="GOLD"/>
    <property type="match status" value="1"/>
</dbReference>
<feature type="region of interest" description="Disordered" evidence="3">
    <location>
        <begin position="250"/>
        <end position="290"/>
    </location>
</feature>
<dbReference type="AlphaFoldDB" id="A0ABD0YV97"/>
<evidence type="ECO:0000313" key="6">
    <source>
        <dbReference type="EMBL" id="KAL1131277.1"/>
    </source>
</evidence>
<dbReference type="InterPro" id="IPR036598">
    <property type="entry name" value="GOLD_dom_sf"/>
</dbReference>
<evidence type="ECO:0000256" key="1">
    <source>
        <dbReference type="ARBA" id="ARBA00022990"/>
    </source>
</evidence>
<name>A0ABD0YV97_9HEMI</name>
<evidence type="ECO:0000313" key="7">
    <source>
        <dbReference type="Proteomes" id="UP001558652"/>
    </source>
</evidence>
<evidence type="ECO:0008006" key="8">
    <source>
        <dbReference type="Google" id="ProtNLM"/>
    </source>
</evidence>
<dbReference type="InterPro" id="IPR035984">
    <property type="entry name" value="Acyl-CoA-binding_sf"/>
</dbReference>
<dbReference type="EMBL" id="JBFDAA010000006">
    <property type="protein sequence ID" value="KAL1131277.1"/>
    <property type="molecule type" value="Genomic_DNA"/>
</dbReference>
<dbReference type="InterPro" id="IPR052269">
    <property type="entry name" value="Golgi-PI4KB_interaction"/>
</dbReference>
<feature type="region of interest" description="Disordered" evidence="3">
    <location>
        <begin position="366"/>
        <end position="391"/>
    </location>
</feature>
<dbReference type="SUPFAM" id="SSF101576">
    <property type="entry name" value="Supernatant protein factor (SPF), C-terminal domain"/>
    <property type="match status" value="1"/>
</dbReference>
<dbReference type="PROSITE" id="PS51228">
    <property type="entry name" value="ACB_2"/>
    <property type="match status" value="1"/>
</dbReference>
<keyword evidence="2" id="KW-0175">Coiled coil</keyword>
<protein>
    <recommendedName>
        <fullName evidence="8">Golgi resident protein GCP60</fullName>
    </recommendedName>
</protein>
<accession>A0ABD0YV97</accession>
<reference evidence="6 7" key="1">
    <citation type="submission" date="2024-07" db="EMBL/GenBank/DDBJ databases">
        <title>Chromosome-level genome assembly of the water stick insect Ranatra chinensis (Heteroptera: Nepidae).</title>
        <authorList>
            <person name="Liu X."/>
        </authorList>
    </citation>
    <scope>NUCLEOTIDE SEQUENCE [LARGE SCALE GENOMIC DNA]</scope>
    <source>
        <strain evidence="6">Cailab_2021Rc</strain>
        <tissue evidence="6">Muscle</tissue>
    </source>
</reference>
<dbReference type="FunFam" id="1.20.80.10:FF:000017">
    <property type="entry name" value="Golgi resident protein GCP60"/>
    <property type="match status" value="1"/>
</dbReference>
<evidence type="ECO:0000259" key="5">
    <source>
        <dbReference type="PROSITE" id="PS51228"/>
    </source>
</evidence>
<proteinExistence type="predicted"/>
<dbReference type="PANTHER" id="PTHR22973">
    <property type="entry name" value="LD35087P"/>
    <property type="match status" value="1"/>
</dbReference>
<dbReference type="InterPro" id="IPR000582">
    <property type="entry name" value="Acyl-CoA-binding_protein"/>
</dbReference>
<feature type="domain" description="ACB" evidence="5">
    <location>
        <begin position="51"/>
        <end position="142"/>
    </location>
</feature>
<evidence type="ECO:0000256" key="2">
    <source>
        <dbReference type="SAM" id="Coils"/>
    </source>
</evidence>
<dbReference type="SUPFAM" id="SSF47027">
    <property type="entry name" value="Acyl-CoA binding protein"/>
    <property type="match status" value="1"/>
</dbReference>
<dbReference type="InterPro" id="IPR009038">
    <property type="entry name" value="GOLD_dom"/>
</dbReference>
<feature type="compositionally biased region" description="Acidic residues" evidence="3">
    <location>
        <begin position="373"/>
        <end position="391"/>
    </location>
</feature>